<evidence type="ECO:0000313" key="16">
    <source>
        <dbReference type="Proteomes" id="UP000241421"/>
    </source>
</evidence>
<dbReference type="AlphaFoldDB" id="A0A2U2HHP7"/>
<keyword evidence="6 11" id="KW-0798">TonB box</keyword>
<evidence type="ECO:0000256" key="2">
    <source>
        <dbReference type="ARBA" id="ARBA00009810"/>
    </source>
</evidence>
<evidence type="ECO:0000256" key="12">
    <source>
        <dbReference type="SAM" id="SignalP"/>
    </source>
</evidence>
<keyword evidence="3 10" id="KW-0813">Transport</keyword>
<evidence type="ECO:0000256" key="4">
    <source>
        <dbReference type="ARBA" id="ARBA00022452"/>
    </source>
</evidence>
<evidence type="ECO:0000256" key="3">
    <source>
        <dbReference type="ARBA" id="ARBA00022448"/>
    </source>
</evidence>
<dbReference type="PANTHER" id="PTHR47234">
    <property type="match status" value="1"/>
</dbReference>
<dbReference type="OrthoDB" id="8530571at2"/>
<feature type="chain" id="PRO_5015600289" evidence="12">
    <location>
        <begin position="31"/>
        <end position="938"/>
    </location>
</feature>
<dbReference type="Gene3D" id="2.40.170.20">
    <property type="entry name" value="TonB-dependent receptor, beta-barrel domain"/>
    <property type="match status" value="1"/>
</dbReference>
<evidence type="ECO:0000256" key="7">
    <source>
        <dbReference type="ARBA" id="ARBA00023136"/>
    </source>
</evidence>
<evidence type="ECO:0000256" key="11">
    <source>
        <dbReference type="RuleBase" id="RU003357"/>
    </source>
</evidence>
<gene>
    <name evidence="15" type="ORF">C7C56_017860</name>
</gene>
<dbReference type="Pfam" id="PF00593">
    <property type="entry name" value="TonB_dep_Rec_b-barrel"/>
    <property type="match status" value="1"/>
</dbReference>
<dbReference type="PROSITE" id="PS52016">
    <property type="entry name" value="TONB_DEPENDENT_REC_3"/>
    <property type="match status" value="1"/>
</dbReference>
<dbReference type="SUPFAM" id="SSF56935">
    <property type="entry name" value="Porins"/>
    <property type="match status" value="1"/>
</dbReference>
<comment type="subcellular location">
    <subcellularLocation>
        <location evidence="1 10">Cell outer membrane</location>
        <topology evidence="1 10">Multi-pass membrane protein</topology>
    </subcellularLocation>
</comment>
<feature type="signal peptide" evidence="12">
    <location>
        <begin position="1"/>
        <end position="30"/>
    </location>
</feature>
<keyword evidence="12" id="KW-0732">Signal</keyword>
<dbReference type="Gene3D" id="2.170.130.10">
    <property type="entry name" value="TonB-dependent receptor, plug domain"/>
    <property type="match status" value="1"/>
</dbReference>
<keyword evidence="9 10" id="KW-0998">Cell outer membrane</keyword>
<dbReference type="InterPro" id="IPR039426">
    <property type="entry name" value="TonB-dep_rcpt-like"/>
</dbReference>
<name>A0A2U2HHP7_9BURK</name>
<dbReference type="InterPro" id="IPR012910">
    <property type="entry name" value="Plug_dom"/>
</dbReference>
<evidence type="ECO:0000256" key="6">
    <source>
        <dbReference type="ARBA" id="ARBA00023077"/>
    </source>
</evidence>
<dbReference type="Proteomes" id="UP000241421">
    <property type="component" value="Unassembled WGS sequence"/>
</dbReference>
<keyword evidence="7 10" id="KW-0472">Membrane</keyword>
<comment type="similarity">
    <text evidence="2 10 11">Belongs to the TonB-dependent receptor family.</text>
</comment>
<dbReference type="EMBL" id="PXWF02000255">
    <property type="protein sequence ID" value="PWF45409.1"/>
    <property type="molecule type" value="Genomic_DNA"/>
</dbReference>
<keyword evidence="8 15" id="KW-0675">Receptor</keyword>
<evidence type="ECO:0000256" key="5">
    <source>
        <dbReference type="ARBA" id="ARBA00022692"/>
    </source>
</evidence>
<evidence type="ECO:0000256" key="9">
    <source>
        <dbReference type="ARBA" id="ARBA00023237"/>
    </source>
</evidence>
<keyword evidence="16" id="KW-1185">Reference proteome</keyword>
<comment type="caution">
    <text evidence="15">The sequence shown here is derived from an EMBL/GenBank/DDBJ whole genome shotgun (WGS) entry which is preliminary data.</text>
</comment>
<dbReference type="InterPro" id="IPR036942">
    <property type="entry name" value="Beta-barrel_TonB_sf"/>
</dbReference>
<reference evidence="15 16" key="1">
    <citation type="submission" date="2018-04" db="EMBL/GenBank/DDBJ databases">
        <title>Massilia violaceinigra sp. nov., a novel purple-pigmented bacterium isolated from Tianshan glacier, Xinjiang, China.</title>
        <authorList>
            <person name="Wang H."/>
        </authorList>
    </citation>
    <scope>NUCLEOTIDE SEQUENCE [LARGE SCALE GENOMIC DNA]</scope>
    <source>
        <strain evidence="15 16">B448-2</strain>
    </source>
</reference>
<keyword evidence="4 10" id="KW-1134">Transmembrane beta strand</keyword>
<evidence type="ECO:0000259" key="13">
    <source>
        <dbReference type="Pfam" id="PF00593"/>
    </source>
</evidence>
<protein>
    <submittedName>
        <fullName evidence="15">TonB-dependent receptor</fullName>
    </submittedName>
</protein>
<proteinExistence type="inferred from homology"/>
<dbReference type="Pfam" id="PF07715">
    <property type="entry name" value="Plug"/>
    <property type="match status" value="1"/>
</dbReference>
<accession>A0A2U2HHP7</accession>
<evidence type="ECO:0000259" key="14">
    <source>
        <dbReference type="Pfam" id="PF07715"/>
    </source>
</evidence>
<dbReference type="InterPro" id="IPR037066">
    <property type="entry name" value="Plug_dom_sf"/>
</dbReference>
<feature type="domain" description="TonB-dependent receptor plug" evidence="14">
    <location>
        <begin position="78"/>
        <end position="192"/>
    </location>
</feature>
<keyword evidence="5 10" id="KW-0812">Transmembrane</keyword>
<dbReference type="GO" id="GO:0009279">
    <property type="term" value="C:cell outer membrane"/>
    <property type="evidence" value="ECO:0007669"/>
    <property type="project" value="UniProtKB-SubCell"/>
</dbReference>
<dbReference type="CDD" id="cd01347">
    <property type="entry name" value="ligand_gated_channel"/>
    <property type="match status" value="1"/>
</dbReference>
<evidence type="ECO:0000256" key="8">
    <source>
        <dbReference type="ARBA" id="ARBA00023170"/>
    </source>
</evidence>
<evidence type="ECO:0000313" key="15">
    <source>
        <dbReference type="EMBL" id="PWF45409.1"/>
    </source>
</evidence>
<dbReference type="InterPro" id="IPR000531">
    <property type="entry name" value="Beta-barrel_TonB"/>
</dbReference>
<organism evidence="15 16">
    <name type="scientific">Massilia glaciei</name>
    <dbReference type="NCBI Taxonomy" id="1524097"/>
    <lineage>
        <taxon>Bacteria</taxon>
        <taxon>Pseudomonadati</taxon>
        <taxon>Pseudomonadota</taxon>
        <taxon>Betaproteobacteria</taxon>
        <taxon>Burkholderiales</taxon>
        <taxon>Oxalobacteraceae</taxon>
        <taxon>Telluria group</taxon>
        <taxon>Massilia</taxon>
    </lineage>
</organism>
<evidence type="ECO:0000256" key="10">
    <source>
        <dbReference type="PROSITE-ProRule" id="PRU01360"/>
    </source>
</evidence>
<feature type="domain" description="TonB-dependent receptor-like beta-barrel" evidence="13">
    <location>
        <begin position="421"/>
        <end position="901"/>
    </location>
</feature>
<sequence length="938" mass="100699">MIFKQKLGVVSVRLALGLLAGSGILSYAQAQEAPKAPLSVEQERAAAAAAAAKAAATADNGIQKVFVTGSNIRRINIETASPVQIITRDELVRGGATSLTEVLRTISSNVGGVDDTRTGGFSAGASGLNLRGIGSQATLMLINGRRLAPYAQPEFQTTFVDLNSVPIGAVERIEILKDGASAIYGSEAMAGVVNIILRENFEGLELSGSLGESGKHDGRQQRATISGGFGDLVANKFNVYATLDVRSRDPMYLRNREGYLGTQNWTDYGYRDNRNLYTFPGNLYWTDKATNTFKAKSLGECRPDRLVPASRLLSAGSQGTVCVYDDIQDSNLANAGKTDRIGLTTRATWAINATTTAWVEGMLHRNKSTSSGTPHWVAGQVGQPTGALPLSHPQFPAELKNPDGTLNTNLIGGNGTVRVRASLNDFPGQGQRNVTDFNRFLVAIKGTVGKFDWESGFLSTSSEVKSARSSGLLLKPFVDAYHDGSFIFGNSAGNEALLAKILTNSASGFKSGVQQIDGKLSGELFALPAGPMSFAAGIEFRRESLSTNPDPLSVAGQLYHTAQSPPGFSNDRRVASMFGELNIPVIKNVEASLAARFDRYSDYGNSTTPKLGLKWDATPKLMFRGTYAEGFRAPTLVENSTDVRNAFIGFRDPERCNAKFTLGCSDQSPYQSGANANLGPETAKSQTLGMVWEPANWLLATADAWRITRIDEIGTYSLSNVLNNPARYANDPAVQITRAALTPADAAAGATAGEITNIKSLLTNVAVTDIRGVDIDLKGKFNLGAWGRVEPKLSVMYTRSYRNAPSPDDLQIEYAGTRGTPKYQANLGVVWKKANWQLSADAAMVGKMSAKDDFTTTCTFEIQGFPALCGDIPSFTTFNLGGSYSGLLGMKDLKLSAAIQNAFDRKPPFTPFDGAGYYRPLHNAMGRYFQVSADYSFK</sequence>
<evidence type="ECO:0000256" key="1">
    <source>
        <dbReference type="ARBA" id="ARBA00004571"/>
    </source>
</evidence>
<dbReference type="PANTHER" id="PTHR47234:SF2">
    <property type="entry name" value="TONB-DEPENDENT RECEPTOR"/>
    <property type="match status" value="1"/>
</dbReference>